<evidence type="ECO:0000313" key="8">
    <source>
        <dbReference type="Proteomes" id="UP001519307"/>
    </source>
</evidence>
<reference evidence="7 8" key="1">
    <citation type="submission" date="2021-03" db="EMBL/GenBank/DDBJ databases">
        <title>Genomic Encyclopedia of Type Strains, Phase IV (KMG-IV): sequencing the most valuable type-strain genomes for metagenomic binning, comparative biology and taxonomic classification.</title>
        <authorList>
            <person name="Goeker M."/>
        </authorList>
    </citation>
    <scope>NUCLEOTIDE SEQUENCE [LARGE SCALE GENOMIC DNA]</scope>
    <source>
        <strain evidence="7 8">DSM 28783</strain>
    </source>
</reference>
<keyword evidence="8" id="KW-1185">Reference proteome</keyword>
<dbReference type="InterPro" id="IPR007016">
    <property type="entry name" value="O-antigen_ligase-rel_domated"/>
</dbReference>
<dbReference type="PANTHER" id="PTHR37422">
    <property type="entry name" value="TEICHURONIC ACID BIOSYNTHESIS PROTEIN TUAE"/>
    <property type="match status" value="1"/>
</dbReference>
<proteinExistence type="predicted"/>
<evidence type="ECO:0000256" key="4">
    <source>
        <dbReference type="ARBA" id="ARBA00023136"/>
    </source>
</evidence>
<comment type="subcellular location">
    <subcellularLocation>
        <location evidence="1">Membrane</location>
        <topology evidence="1">Multi-pass membrane protein</topology>
    </subcellularLocation>
</comment>
<organism evidence="7 8">
    <name type="scientific">Clostridium algifaecis</name>
    <dbReference type="NCBI Taxonomy" id="1472040"/>
    <lineage>
        <taxon>Bacteria</taxon>
        <taxon>Bacillati</taxon>
        <taxon>Bacillota</taxon>
        <taxon>Clostridia</taxon>
        <taxon>Eubacteriales</taxon>
        <taxon>Clostridiaceae</taxon>
        <taxon>Clostridium</taxon>
    </lineage>
</organism>
<name>A0ABS4KR08_9CLOT</name>
<gene>
    <name evidence="7" type="ORF">J2Z42_001129</name>
</gene>
<feature type="transmembrane region" description="Helical" evidence="5">
    <location>
        <begin position="271"/>
        <end position="286"/>
    </location>
</feature>
<evidence type="ECO:0000313" key="7">
    <source>
        <dbReference type="EMBL" id="MBP2032457.1"/>
    </source>
</evidence>
<feature type="transmembrane region" description="Helical" evidence="5">
    <location>
        <begin position="7"/>
        <end position="23"/>
    </location>
</feature>
<feature type="transmembrane region" description="Helical" evidence="5">
    <location>
        <begin position="77"/>
        <end position="97"/>
    </location>
</feature>
<dbReference type="RefSeq" id="WP_209701652.1">
    <property type="nucleotide sequence ID" value="NZ_JAGGLM010000005.1"/>
</dbReference>
<comment type="caution">
    <text evidence="7">The sequence shown here is derived from an EMBL/GenBank/DDBJ whole genome shotgun (WGS) entry which is preliminary data.</text>
</comment>
<dbReference type="PANTHER" id="PTHR37422:SF23">
    <property type="entry name" value="TEICHURONIC ACID BIOSYNTHESIS PROTEIN TUAE"/>
    <property type="match status" value="1"/>
</dbReference>
<dbReference type="Pfam" id="PF04932">
    <property type="entry name" value="Wzy_C"/>
    <property type="match status" value="1"/>
</dbReference>
<feature type="transmembrane region" description="Helical" evidence="5">
    <location>
        <begin position="53"/>
        <end position="71"/>
    </location>
</feature>
<feature type="transmembrane region" description="Helical" evidence="5">
    <location>
        <begin position="402"/>
        <end position="421"/>
    </location>
</feature>
<feature type="transmembrane region" description="Helical" evidence="5">
    <location>
        <begin position="133"/>
        <end position="152"/>
    </location>
</feature>
<keyword evidence="2 5" id="KW-0812">Transmembrane</keyword>
<feature type="domain" description="O-antigen ligase-related" evidence="6">
    <location>
        <begin position="254"/>
        <end position="411"/>
    </location>
</feature>
<evidence type="ECO:0000259" key="6">
    <source>
        <dbReference type="Pfam" id="PF04932"/>
    </source>
</evidence>
<dbReference type="EMBL" id="JAGGLM010000005">
    <property type="protein sequence ID" value="MBP2032457.1"/>
    <property type="molecule type" value="Genomic_DNA"/>
</dbReference>
<feature type="transmembrane region" description="Helical" evidence="5">
    <location>
        <begin position="29"/>
        <end position="46"/>
    </location>
</feature>
<evidence type="ECO:0000256" key="3">
    <source>
        <dbReference type="ARBA" id="ARBA00022989"/>
    </source>
</evidence>
<feature type="transmembrane region" description="Helical" evidence="5">
    <location>
        <begin position="249"/>
        <end position="265"/>
    </location>
</feature>
<feature type="transmembrane region" description="Helical" evidence="5">
    <location>
        <begin position="164"/>
        <end position="184"/>
    </location>
</feature>
<protein>
    <recommendedName>
        <fullName evidence="6">O-antigen ligase-related domain-containing protein</fullName>
    </recommendedName>
</protein>
<feature type="transmembrane region" description="Helical" evidence="5">
    <location>
        <begin position="109"/>
        <end position="127"/>
    </location>
</feature>
<feature type="transmembrane region" description="Helical" evidence="5">
    <location>
        <begin position="224"/>
        <end position="242"/>
    </location>
</feature>
<dbReference type="Proteomes" id="UP001519307">
    <property type="component" value="Unassembled WGS sequence"/>
</dbReference>
<keyword evidence="4 5" id="KW-0472">Membrane</keyword>
<keyword evidence="3 5" id="KW-1133">Transmembrane helix</keyword>
<accession>A0ABS4KR08</accession>
<feature type="transmembrane region" description="Helical" evidence="5">
    <location>
        <begin position="293"/>
        <end position="311"/>
    </location>
</feature>
<evidence type="ECO:0000256" key="1">
    <source>
        <dbReference type="ARBA" id="ARBA00004141"/>
    </source>
</evidence>
<evidence type="ECO:0000256" key="5">
    <source>
        <dbReference type="SAM" id="Phobius"/>
    </source>
</evidence>
<evidence type="ECO:0000256" key="2">
    <source>
        <dbReference type="ARBA" id="ARBA00022692"/>
    </source>
</evidence>
<dbReference type="InterPro" id="IPR051533">
    <property type="entry name" value="WaaL-like"/>
</dbReference>
<sequence length="477" mass="55065">MQRINKSKIIYAGIIFIFCMIIALLNKDYFMSVLFLVCTFASLLVSKSDNFYEYIYCTLIVSAIFEYTYSIPHSSKIYVFHLFLAIFTLANIVRVAMDRQIIARFKSKFIYFYAFFFVYIIATYAWAINRGAVIKYIVIYAMMFLLLTNIIIFNDSRRNFNITFRILLVMFTVSIVVGIVELLFGTQLPVVHYYDRFSQYKLSAITLLDLHYRPISFFYNPNNYGTFITIFIPFILYYAFTCKEKLKKVLAFILIILSLIVLVLTTSRATFAAMGLILLVYAFILFKEKGIKALIYPLVFVLCFGAIYKNAKYLTRHTDLNTKMSALNKAYLKVEKGDNVVGNDGSIYVRLTILYDVVHGVTTDKHIVGFGAGNTAEYIKYKGNTHKTYDPHGWFIELFGDFGIPFTILYVIFYLALIRALYRKGRLGNNNKYICYGLCTATAGFFFGSFAPSSVTYFLPHWILFGLSLSPLLEYKD</sequence>